<dbReference type="EMBL" id="CP033459">
    <property type="protein sequence ID" value="QFQ13443.1"/>
    <property type="molecule type" value="Genomic_DNA"/>
</dbReference>
<comment type="catalytic activity">
    <reaction evidence="8">
        <text>a 6-O-methyl-2'-deoxyguanosine in DNA + L-cysteinyl-[protein] = S-methyl-L-cysteinyl-[protein] + a 2'-deoxyguanosine in DNA</text>
        <dbReference type="Rhea" id="RHEA:24000"/>
        <dbReference type="Rhea" id="RHEA-COMP:10131"/>
        <dbReference type="Rhea" id="RHEA-COMP:10132"/>
        <dbReference type="Rhea" id="RHEA-COMP:11367"/>
        <dbReference type="Rhea" id="RHEA-COMP:11368"/>
        <dbReference type="ChEBI" id="CHEBI:29950"/>
        <dbReference type="ChEBI" id="CHEBI:82612"/>
        <dbReference type="ChEBI" id="CHEBI:85445"/>
        <dbReference type="ChEBI" id="CHEBI:85448"/>
        <dbReference type="EC" id="2.1.1.63"/>
    </reaction>
</comment>
<organism evidence="11 12">
    <name type="scientific">Pseudoprevotella muciniphila</name>
    <dbReference type="NCBI Taxonomy" id="2133944"/>
    <lineage>
        <taxon>Bacteria</taxon>
        <taxon>Pseudomonadati</taxon>
        <taxon>Bacteroidota</taxon>
        <taxon>Bacteroidia</taxon>
        <taxon>Bacteroidales</taxon>
        <taxon>Prevotellaceae</taxon>
        <taxon>Pseudoprevotella</taxon>
    </lineage>
</organism>
<dbReference type="GO" id="GO:0032259">
    <property type="term" value="P:methylation"/>
    <property type="evidence" value="ECO:0007669"/>
    <property type="project" value="UniProtKB-KW"/>
</dbReference>
<evidence type="ECO:0000256" key="8">
    <source>
        <dbReference type="ARBA" id="ARBA00049348"/>
    </source>
</evidence>
<keyword evidence="6" id="KW-0227">DNA damage</keyword>
<name>A0A5P8E942_9BACT</name>
<evidence type="ECO:0000256" key="5">
    <source>
        <dbReference type="ARBA" id="ARBA00022679"/>
    </source>
</evidence>
<feature type="domain" description="Methylated-DNA-[protein]-cysteine S-methyltransferase DNA binding" evidence="9">
    <location>
        <begin position="83"/>
        <end position="167"/>
    </location>
</feature>
<evidence type="ECO:0000256" key="6">
    <source>
        <dbReference type="ARBA" id="ARBA00022763"/>
    </source>
</evidence>
<dbReference type="InterPro" id="IPR036388">
    <property type="entry name" value="WH-like_DNA-bd_sf"/>
</dbReference>
<evidence type="ECO:0000259" key="10">
    <source>
        <dbReference type="Pfam" id="PF02870"/>
    </source>
</evidence>
<dbReference type="AlphaFoldDB" id="A0A5P8E942"/>
<gene>
    <name evidence="11" type="ORF">C7Y71_010710</name>
</gene>
<proteinExistence type="inferred from homology"/>
<dbReference type="InterPro" id="IPR008332">
    <property type="entry name" value="MethylG_MeTrfase_N"/>
</dbReference>
<dbReference type="NCBIfam" id="TIGR00589">
    <property type="entry name" value="ogt"/>
    <property type="match status" value="1"/>
</dbReference>
<dbReference type="PANTHER" id="PTHR10815">
    <property type="entry name" value="METHYLATED-DNA--PROTEIN-CYSTEINE METHYLTRANSFERASE"/>
    <property type="match status" value="1"/>
</dbReference>
<keyword evidence="7" id="KW-0234">DNA repair</keyword>
<dbReference type="InterPro" id="IPR014048">
    <property type="entry name" value="MethylDNA_cys_MeTrfase_DNA-bd"/>
</dbReference>
<keyword evidence="4 11" id="KW-0489">Methyltransferase</keyword>
<dbReference type="FunFam" id="1.10.10.10:FF:000214">
    <property type="entry name" value="Methylated-DNA--protein-cysteine methyltransferase"/>
    <property type="match status" value="1"/>
</dbReference>
<dbReference type="GO" id="GO:0003908">
    <property type="term" value="F:methylated-DNA-[protein]-cysteine S-methyltransferase activity"/>
    <property type="evidence" value="ECO:0007669"/>
    <property type="project" value="UniProtKB-EC"/>
</dbReference>
<keyword evidence="5 11" id="KW-0808">Transferase</keyword>
<protein>
    <recommendedName>
        <fullName evidence="3">methylated-DNA--[protein]-cysteine S-methyltransferase</fullName>
        <ecNumber evidence="3">2.1.1.63</ecNumber>
    </recommendedName>
</protein>
<evidence type="ECO:0000256" key="1">
    <source>
        <dbReference type="ARBA" id="ARBA00001286"/>
    </source>
</evidence>
<evidence type="ECO:0000313" key="11">
    <source>
        <dbReference type="EMBL" id="QFQ13443.1"/>
    </source>
</evidence>
<feature type="domain" description="Methylguanine DNA methyltransferase ribonuclease-like" evidence="10">
    <location>
        <begin position="11"/>
        <end position="78"/>
    </location>
</feature>
<dbReference type="OrthoDB" id="9802228at2"/>
<evidence type="ECO:0000256" key="7">
    <source>
        <dbReference type="ARBA" id="ARBA00023204"/>
    </source>
</evidence>
<dbReference type="Pfam" id="PF01035">
    <property type="entry name" value="DNA_binding_1"/>
    <property type="match status" value="1"/>
</dbReference>
<evidence type="ECO:0000259" key="9">
    <source>
        <dbReference type="Pfam" id="PF01035"/>
    </source>
</evidence>
<keyword evidence="12" id="KW-1185">Reference proteome</keyword>
<comment type="catalytic activity">
    <reaction evidence="1">
        <text>a 4-O-methyl-thymidine in DNA + L-cysteinyl-[protein] = a thymidine in DNA + S-methyl-L-cysteinyl-[protein]</text>
        <dbReference type="Rhea" id="RHEA:53428"/>
        <dbReference type="Rhea" id="RHEA-COMP:10131"/>
        <dbReference type="Rhea" id="RHEA-COMP:10132"/>
        <dbReference type="Rhea" id="RHEA-COMP:13555"/>
        <dbReference type="Rhea" id="RHEA-COMP:13556"/>
        <dbReference type="ChEBI" id="CHEBI:29950"/>
        <dbReference type="ChEBI" id="CHEBI:82612"/>
        <dbReference type="ChEBI" id="CHEBI:137386"/>
        <dbReference type="ChEBI" id="CHEBI:137387"/>
        <dbReference type="EC" id="2.1.1.63"/>
    </reaction>
</comment>
<dbReference type="InterPro" id="IPR036631">
    <property type="entry name" value="MGMT_N_sf"/>
</dbReference>
<dbReference type="Gene3D" id="3.30.160.70">
    <property type="entry name" value="Methylated DNA-protein cysteine methyltransferase domain"/>
    <property type="match status" value="1"/>
</dbReference>
<dbReference type="Proteomes" id="UP000249375">
    <property type="component" value="Chromosome"/>
</dbReference>
<dbReference type="Gene3D" id="1.10.10.10">
    <property type="entry name" value="Winged helix-like DNA-binding domain superfamily/Winged helix DNA-binding domain"/>
    <property type="match status" value="1"/>
</dbReference>
<reference evidence="11 12" key="1">
    <citation type="submission" date="2018-11" db="EMBL/GenBank/DDBJ databases">
        <authorList>
            <person name="Na S.W."/>
            <person name="Baik M."/>
        </authorList>
    </citation>
    <scope>NUCLEOTIDE SEQUENCE [LARGE SCALE GENOMIC DNA]</scope>
    <source>
        <strain evidence="11 12">E39</strain>
    </source>
</reference>
<dbReference type="SUPFAM" id="SSF46767">
    <property type="entry name" value="Methylated DNA-protein cysteine methyltransferase, C-terminal domain"/>
    <property type="match status" value="1"/>
</dbReference>
<evidence type="ECO:0000256" key="2">
    <source>
        <dbReference type="ARBA" id="ARBA00008711"/>
    </source>
</evidence>
<dbReference type="InterPro" id="IPR036217">
    <property type="entry name" value="MethylDNA_cys_MeTrfase_DNAb"/>
</dbReference>
<dbReference type="CDD" id="cd06445">
    <property type="entry name" value="ATase"/>
    <property type="match status" value="1"/>
</dbReference>
<dbReference type="EC" id="2.1.1.63" evidence="3"/>
<dbReference type="Pfam" id="PF02870">
    <property type="entry name" value="Methyltransf_1N"/>
    <property type="match status" value="1"/>
</dbReference>
<dbReference type="SUPFAM" id="SSF53155">
    <property type="entry name" value="Methylated DNA-protein cysteine methyltransferase domain"/>
    <property type="match status" value="1"/>
</dbReference>
<dbReference type="PROSITE" id="PS00374">
    <property type="entry name" value="MGMT"/>
    <property type="match status" value="1"/>
</dbReference>
<evidence type="ECO:0000256" key="3">
    <source>
        <dbReference type="ARBA" id="ARBA00011918"/>
    </source>
</evidence>
<dbReference type="InterPro" id="IPR001497">
    <property type="entry name" value="MethylDNA_cys_MeTrfase_AS"/>
</dbReference>
<sequence>MKKAVVHNAVVYKSPIGEMVLCARGRALTGAWFVGQQHFAEGFNVKMVEKPAPVLKKTMQWLDKYFQGENPEIDFPIEFYGTPFQKNVWQLLRIIPMGVTISYSELAKCLKALTGIGGGCARAMGSAVGRNPVSVIVPCHRVVGKRGKLTGYAGGLERKLYLLEHENAWNFLQMKNMFEPKPV</sequence>
<accession>A0A5P8E942</accession>
<evidence type="ECO:0000313" key="12">
    <source>
        <dbReference type="Proteomes" id="UP000249375"/>
    </source>
</evidence>
<dbReference type="PANTHER" id="PTHR10815:SF5">
    <property type="entry name" value="METHYLATED-DNA--PROTEIN-CYSTEINE METHYLTRANSFERASE"/>
    <property type="match status" value="1"/>
</dbReference>
<dbReference type="GO" id="GO:0006281">
    <property type="term" value="P:DNA repair"/>
    <property type="evidence" value="ECO:0007669"/>
    <property type="project" value="UniProtKB-KW"/>
</dbReference>
<comment type="similarity">
    <text evidence="2">Belongs to the MGMT family.</text>
</comment>
<dbReference type="KEGG" id="alq:C7Y71_010710"/>
<evidence type="ECO:0000256" key="4">
    <source>
        <dbReference type="ARBA" id="ARBA00022603"/>
    </source>
</evidence>